<evidence type="ECO:0000313" key="3">
    <source>
        <dbReference type="EMBL" id="CAD8106730.1"/>
    </source>
</evidence>
<feature type="region of interest" description="Disordered" evidence="2">
    <location>
        <begin position="154"/>
        <end position="183"/>
    </location>
</feature>
<feature type="compositionally biased region" description="Basic residues" evidence="2">
    <location>
        <begin position="154"/>
        <end position="168"/>
    </location>
</feature>
<dbReference type="EMBL" id="CAJJDM010000134">
    <property type="protein sequence ID" value="CAD8106730.1"/>
    <property type="molecule type" value="Genomic_DNA"/>
</dbReference>
<protein>
    <recommendedName>
        <fullName evidence="5">Myb-like domain-containing protein</fullName>
    </recommendedName>
</protein>
<dbReference type="Proteomes" id="UP000688137">
    <property type="component" value="Unassembled WGS sequence"/>
</dbReference>
<organism evidence="3 4">
    <name type="scientific">Paramecium primaurelia</name>
    <dbReference type="NCBI Taxonomy" id="5886"/>
    <lineage>
        <taxon>Eukaryota</taxon>
        <taxon>Sar</taxon>
        <taxon>Alveolata</taxon>
        <taxon>Ciliophora</taxon>
        <taxon>Intramacronucleata</taxon>
        <taxon>Oligohymenophorea</taxon>
        <taxon>Peniculida</taxon>
        <taxon>Parameciidae</taxon>
        <taxon>Paramecium</taxon>
    </lineage>
</organism>
<dbReference type="PANTHER" id="PTHR12802">
    <property type="entry name" value="SWI/SNF COMPLEX-RELATED"/>
    <property type="match status" value="1"/>
</dbReference>
<dbReference type="CDD" id="cd00167">
    <property type="entry name" value="SANT"/>
    <property type="match status" value="1"/>
</dbReference>
<accession>A0A8S1PTN8</accession>
<dbReference type="OMA" id="LVDCAPK"/>
<comment type="caution">
    <text evidence="3">The sequence shown here is derived from an EMBL/GenBank/DDBJ whole genome shotgun (WGS) entry which is preliminary data.</text>
</comment>
<dbReference type="AlphaFoldDB" id="A0A8S1PTN8"/>
<dbReference type="PANTHER" id="PTHR12802:SF155">
    <property type="entry name" value="DEUBIQUITINASE MYSM1"/>
    <property type="match status" value="1"/>
</dbReference>
<keyword evidence="1" id="KW-0539">Nucleus</keyword>
<keyword evidence="4" id="KW-1185">Reference proteome</keyword>
<evidence type="ECO:0008006" key="5">
    <source>
        <dbReference type="Google" id="ProtNLM"/>
    </source>
</evidence>
<evidence type="ECO:0000256" key="1">
    <source>
        <dbReference type="ARBA" id="ARBA00023242"/>
    </source>
</evidence>
<dbReference type="InterPro" id="IPR001005">
    <property type="entry name" value="SANT/Myb"/>
</dbReference>
<evidence type="ECO:0000313" key="4">
    <source>
        <dbReference type="Proteomes" id="UP000688137"/>
    </source>
</evidence>
<proteinExistence type="predicted"/>
<evidence type="ECO:0000256" key="2">
    <source>
        <dbReference type="SAM" id="MobiDB-lite"/>
    </source>
</evidence>
<name>A0A8S1PTN8_PARPR</name>
<gene>
    <name evidence="3" type="ORF">PPRIM_AZ9-3.1.T1310135</name>
</gene>
<sequence length="183" mass="21660">MNQQEQTNIISADPFLQTLFLINNLYNQQIFQYMNSYMQCVPKVECREENTKILEDSNNDKKIQQPYHITSNQNQPLEGTSTSVINKGYTDRNCMDTSQRVNGHWSQQEHQLYLQFVNDHQDILKSKYDKKSKKIFKLMSQSIFTRTATQCRSHHQKFNPLQKSKKKEKNNLRPIPTVITQEN</sequence>
<reference evidence="3" key="1">
    <citation type="submission" date="2021-01" db="EMBL/GenBank/DDBJ databases">
        <authorList>
            <consortium name="Genoscope - CEA"/>
            <person name="William W."/>
        </authorList>
    </citation>
    <scope>NUCLEOTIDE SEQUENCE</scope>
</reference>